<proteinExistence type="predicted"/>
<dbReference type="PATRIC" id="fig|927704.6.peg.3599"/>
<name>I0GVK1_SELRL</name>
<dbReference type="RefSeq" id="WP_014431007.1">
    <property type="nucleotide sequence ID" value="NC_017077.1"/>
</dbReference>
<dbReference type="EMBL" id="AP012296">
    <property type="protein sequence ID" value="BAL84788.1"/>
    <property type="molecule type" value="Genomic_DNA"/>
</dbReference>
<dbReference type="GO" id="GO:0006355">
    <property type="term" value="P:regulation of DNA-templated transcription"/>
    <property type="evidence" value="ECO:0007669"/>
    <property type="project" value="InterPro"/>
</dbReference>
<organism evidence="1 2">
    <name type="scientific">Selenomonas ruminantium subsp. lactilytica (strain NBRC 103574 / TAM6421)</name>
    <dbReference type="NCBI Taxonomy" id="927704"/>
    <lineage>
        <taxon>Bacteria</taxon>
        <taxon>Bacillati</taxon>
        <taxon>Bacillota</taxon>
        <taxon>Negativicutes</taxon>
        <taxon>Selenomonadales</taxon>
        <taxon>Selenomonadaceae</taxon>
        <taxon>Selenomonas</taxon>
    </lineage>
</organism>
<geneLocation type="plasmid" evidence="1 2">
    <name>pSRC7</name>
</geneLocation>
<evidence type="ECO:0000313" key="2">
    <source>
        <dbReference type="Proteomes" id="UP000007887"/>
    </source>
</evidence>
<dbReference type="Proteomes" id="UP000007887">
    <property type="component" value="Plasmid pSRC7"/>
</dbReference>
<dbReference type="InterPro" id="IPR013321">
    <property type="entry name" value="Arc_rbn_hlx_hlx"/>
</dbReference>
<dbReference type="HOGENOM" id="CLU_2510823_0_0_9"/>
<protein>
    <submittedName>
        <fullName evidence="1">Uncharacterized protein</fullName>
    </submittedName>
</protein>
<dbReference type="SUPFAM" id="SSF47598">
    <property type="entry name" value="Ribbon-helix-helix"/>
    <property type="match status" value="1"/>
</dbReference>
<dbReference type="KEGG" id="sri:SELR_pSRC700050"/>
<gene>
    <name evidence="1" type="ordered locus">SELR_pSRC700050</name>
</gene>
<sequence length="85" mass="9776">MSKVYANTIQKTVRLPINLYDKIESIAKDHNTSTSYIIRYILEDYFHVKSSNVEAVEDNQLDNLLTILKEIKSDTERIKEATGAN</sequence>
<dbReference type="InterPro" id="IPR010985">
    <property type="entry name" value="Ribbon_hlx_hlx"/>
</dbReference>
<dbReference type="Gene3D" id="1.10.1220.10">
    <property type="entry name" value="Met repressor-like"/>
    <property type="match status" value="1"/>
</dbReference>
<reference evidence="1 2" key="1">
    <citation type="submission" date="2011-10" db="EMBL/GenBank/DDBJ databases">
        <title>Whole genome sequence of Selenomonas ruminantium subsp. lactilytica TAM6421.</title>
        <authorList>
            <person name="Oguchi A."/>
            <person name="Ankai A."/>
            <person name="Kaneko J."/>
            <person name="Yamada-Narita S."/>
            <person name="Fukui S."/>
            <person name="Takahashi M."/>
            <person name="Onodera T."/>
            <person name="Kojima S."/>
            <person name="Fushimi T."/>
            <person name="Abe N."/>
            <person name="Kamio Y."/>
            <person name="Yamazaki S."/>
            <person name="Fujita N."/>
        </authorList>
    </citation>
    <scope>NUCLEOTIDE SEQUENCE [LARGE SCALE GENOMIC DNA]</scope>
    <source>
        <strain evidence="2">NBRC 103574 / TAM6421</strain>
        <plasmid evidence="1 2">pSRC7</plasmid>
    </source>
</reference>
<accession>I0GVK1</accession>
<keyword evidence="1" id="KW-0614">Plasmid</keyword>
<dbReference type="AlphaFoldDB" id="I0GVK1"/>
<evidence type="ECO:0000313" key="1">
    <source>
        <dbReference type="EMBL" id="BAL84788.1"/>
    </source>
</evidence>